<reference evidence="3 4" key="1">
    <citation type="submission" date="2018-11" db="EMBL/GenBank/DDBJ databases">
        <title>Draft genome sequence of Ferruginibacter sp. BO-59.</title>
        <authorList>
            <person name="Im W.T."/>
        </authorList>
    </citation>
    <scope>NUCLEOTIDE SEQUENCE [LARGE SCALE GENOMIC DNA]</scope>
    <source>
        <strain evidence="3 4">BO-59</strain>
    </source>
</reference>
<dbReference type="GO" id="GO:0050660">
    <property type="term" value="F:flavin adenine dinucleotide binding"/>
    <property type="evidence" value="ECO:0007669"/>
    <property type="project" value="InterPro"/>
</dbReference>
<dbReference type="SUPFAM" id="SSF56645">
    <property type="entry name" value="Acyl-CoA dehydrogenase NM domain-like"/>
    <property type="match status" value="1"/>
</dbReference>
<dbReference type="AlphaFoldDB" id="A0A3M9NSG4"/>
<comment type="caution">
    <text evidence="3">The sequence shown here is derived from an EMBL/GenBank/DDBJ whole genome shotgun (WGS) entry which is preliminary data.</text>
</comment>
<dbReference type="Proteomes" id="UP000267223">
    <property type="component" value="Unassembled WGS sequence"/>
</dbReference>
<dbReference type="Gene3D" id="2.40.110.10">
    <property type="entry name" value="Butyryl-CoA Dehydrogenase, subunit A, domain 2"/>
    <property type="match status" value="1"/>
</dbReference>
<protein>
    <submittedName>
        <fullName evidence="3">Acyl-CoA dehydrogenase</fullName>
    </submittedName>
</protein>
<dbReference type="InterPro" id="IPR037069">
    <property type="entry name" value="AcylCoA_DH/ox_N_sf"/>
</dbReference>
<dbReference type="Pfam" id="PF08028">
    <property type="entry name" value="Acyl-CoA_dh_2"/>
    <property type="match status" value="1"/>
</dbReference>
<dbReference type="PIRSF" id="PIRSF016578">
    <property type="entry name" value="HsaA"/>
    <property type="match status" value="1"/>
</dbReference>
<dbReference type="OrthoDB" id="1170793at2"/>
<gene>
    <name evidence="3" type="ORF">EFY79_02320</name>
</gene>
<accession>A0A3M9NSG4</accession>
<sequence>MDSIPHPSFFIDSASVAIIRQYTAKAEQMRSLHPGQLALIYKNHWFNLYVPDKYGGLGVSLPEGLKTEESLAWIDGSIGWTVTLCSGANWFVGFLSPGTAAILFCSEKVCLAGSGRASGIAKIISDDEYEISGSWQYATGAAHATAFTANCHLEKEGSLLRDQNGNALVAAFIFLRNEVKINEDWKGMGMIATSSNSFEVSGVRVNKNRRFQIDERKAVLPDTIYQYPFLQFAESTLAVNMSGMAIHFMDLLAEQLNERNLSDYFTEDHRHSLLLRSEAARHKHQNARERFYQALQISWDRWDDRKDFATPALENVSRTSRHLASTSREVVDELFPLCGLVAADLASATNRVWRNLHTACLHPLLLG</sequence>
<dbReference type="Gene3D" id="1.10.540.10">
    <property type="entry name" value="Acyl-CoA dehydrogenase/oxidase, N-terminal domain"/>
    <property type="match status" value="1"/>
</dbReference>
<dbReference type="InterPro" id="IPR009100">
    <property type="entry name" value="AcylCoA_DH/oxidase_NM_dom_sf"/>
</dbReference>
<name>A0A3M9NSG4_9BACT</name>
<evidence type="ECO:0000313" key="4">
    <source>
        <dbReference type="Proteomes" id="UP000267223"/>
    </source>
</evidence>
<dbReference type="InterPro" id="IPR046373">
    <property type="entry name" value="Acyl-CoA_Oxase/DH_mid-dom_sf"/>
</dbReference>
<dbReference type="InterPro" id="IPR013107">
    <property type="entry name" value="Acyl-CoA_DH_C"/>
</dbReference>
<evidence type="ECO:0000313" key="3">
    <source>
        <dbReference type="EMBL" id="RNI40153.1"/>
    </source>
</evidence>
<keyword evidence="1" id="KW-0560">Oxidoreductase</keyword>
<evidence type="ECO:0000256" key="1">
    <source>
        <dbReference type="ARBA" id="ARBA00023002"/>
    </source>
</evidence>
<dbReference type="RefSeq" id="WP_123119044.1">
    <property type="nucleotide sequence ID" value="NZ_RJJR01000001.1"/>
</dbReference>
<dbReference type="GO" id="GO:0016627">
    <property type="term" value="F:oxidoreductase activity, acting on the CH-CH group of donors"/>
    <property type="evidence" value="ECO:0007669"/>
    <property type="project" value="InterPro"/>
</dbReference>
<dbReference type="EMBL" id="RJJR01000001">
    <property type="protein sequence ID" value="RNI40153.1"/>
    <property type="molecule type" value="Genomic_DNA"/>
</dbReference>
<evidence type="ECO:0000259" key="2">
    <source>
        <dbReference type="Pfam" id="PF08028"/>
    </source>
</evidence>
<feature type="domain" description="Acyl-CoA dehydrogenase C-terminal" evidence="2">
    <location>
        <begin position="237"/>
        <end position="363"/>
    </location>
</feature>
<keyword evidence="4" id="KW-1185">Reference proteome</keyword>
<dbReference type="Gene3D" id="1.20.140.10">
    <property type="entry name" value="Butyryl-CoA Dehydrogenase, subunit A, domain 3"/>
    <property type="match status" value="1"/>
</dbReference>
<proteinExistence type="predicted"/>
<organism evidence="3 4">
    <name type="scientific">Hanamia caeni</name>
    <dbReference type="NCBI Taxonomy" id="2294116"/>
    <lineage>
        <taxon>Bacteria</taxon>
        <taxon>Pseudomonadati</taxon>
        <taxon>Bacteroidota</taxon>
        <taxon>Chitinophagia</taxon>
        <taxon>Chitinophagales</taxon>
        <taxon>Chitinophagaceae</taxon>
        <taxon>Hanamia</taxon>
    </lineage>
</organism>